<evidence type="ECO:0000313" key="5">
    <source>
        <dbReference type="EMBL" id="PWC07537.1"/>
    </source>
</evidence>
<feature type="compositionally biased region" description="Basic and acidic residues" evidence="3">
    <location>
        <begin position="41"/>
        <end position="54"/>
    </location>
</feature>
<proteinExistence type="inferred from homology"/>
<comment type="similarity">
    <text evidence="1">Belongs to the peptidase S13 family.</text>
</comment>
<dbReference type="GO" id="GO:0004185">
    <property type="term" value="F:serine-type carboxypeptidase activity"/>
    <property type="evidence" value="ECO:0007669"/>
    <property type="project" value="InterPro"/>
</dbReference>
<keyword evidence="4" id="KW-0472">Membrane</keyword>
<keyword evidence="6" id="KW-1185">Reference proteome</keyword>
<dbReference type="GO" id="GO:0000270">
    <property type="term" value="P:peptidoglycan metabolic process"/>
    <property type="evidence" value="ECO:0007669"/>
    <property type="project" value="TreeGrafter"/>
</dbReference>
<feature type="region of interest" description="Disordered" evidence="3">
    <location>
        <begin position="166"/>
        <end position="186"/>
    </location>
</feature>
<evidence type="ECO:0000256" key="1">
    <source>
        <dbReference type="ARBA" id="ARBA00006096"/>
    </source>
</evidence>
<protein>
    <submittedName>
        <fullName evidence="5">D-alanyl-D-alanine carboxypeptidase</fullName>
    </submittedName>
</protein>
<accession>A0A2U1TF64</accession>
<sequence>MREKPPSDKPGSGDDDWTLSGDDEASWLLSESEPIDGAEPLDTRSQNEGDRPEDALMDEPPLTAETATVVAIAPVAAAASVGAGLITGPDDQTPLASVGTEEPPHPAAHRTGGIGALFARHPRTWLVAASVAAFAVFGSGAVALGAAVATPGQAAPFAIVDVDETATPTPTASTPPPRPLPATEAPASALRSCSVAGLLGDSRFGTLQAQVLDAATGELLFERDPSTASQTASSMKVLTAAAALSVLGPDFRAQTRVVAGSESGTIVLVGGGDLTLTRLPTGQEPVYTGAAHLDELASKAKAAYDAANPGTPVTKIVLDSTYFSGKTWGDTWPATERAAGWLSHITALQVDADRANPQVFLSPRGDDPIGRAGSAFASYFGDVPTELGSAPAGAAELASVSSQPLSVLIPQALIPSDNSLAEMIGRHLAIAQGLGNSIDAIAAAIPQGLAKYGIDTSALRTADASGMSRNNAVPPEYFTKLFLKIHAGEGNLAIIRDGLPVAGESGTLDYSNRFFGANAVARGHVRAKSGSISSAYTLTGMIDAVDGSTLIFAIYATGNVGSGARTAIDTLTTGFYKCGANLSNT</sequence>
<keyword evidence="5" id="KW-0121">Carboxypeptidase</keyword>
<dbReference type="PANTHER" id="PTHR30023:SF0">
    <property type="entry name" value="PENICILLIN-SENSITIVE CARBOXYPEPTIDASE A"/>
    <property type="match status" value="1"/>
</dbReference>
<dbReference type="GO" id="GO:0006508">
    <property type="term" value="P:proteolysis"/>
    <property type="evidence" value="ECO:0007669"/>
    <property type="project" value="InterPro"/>
</dbReference>
<feature type="transmembrane region" description="Helical" evidence="4">
    <location>
        <begin position="125"/>
        <end position="149"/>
    </location>
</feature>
<dbReference type="InterPro" id="IPR000667">
    <property type="entry name" value="Peptidase_S13"/>
</dbReference>
<organism evidence="5 6">
    <name type="scientific">Mycetocola zhujimingii</name>
    <dbReference type="NCBI Taxonomy" id="2079792"/>
    <lineage>
        <taxon>Bacteria</taxon>
        <taxon>Bacillati</taxon>
        <taxon>Actinomycetota</taxon>
        <taxon>Actinomycetes</taxon>
        <taxon>Micrococcales</taxon>
        <taxon>Microbacteriaceae</taxon>
        <taxon>Mycetocola</taxon>
    </lineage>
</organism>
<dbReference type="RefSeq" id="WP_108962498.1">
    <property type="nucleotide sequence ID" value="NZ_QEFB01000004.1"/>
</dbReference>
<dbReference type="Pfam" id="PF02113">
    <property type="entry name" value="Peptidase_S13"/>
    <property type="match status" value="2"/>
</dbReference>
<dbReference type="Gene3D" id="3.40.710.10">
    <property type="entry name" value="DD-peptidase/beta-lactamase superfamily"/>
    <property type="match status" value="2"/>
</dbReference>
<feature type="compositionally biased region" description="Acidic residues" evidence="3">
    <location>
        <begin position="13"/>
        <end position="25"/>
    </location>
</feature>
<dbReference type="AlphaFoldDB" id="A0A2U1TF64"/>
<reference evidence="6" key="1">
    <citation type="submission" date="2018-04" db="EMBL/GenBank/DDBJ databases">
        <authorList>
            <person name="Liu S."/>
            <person name="Wang Z."/>
            <person name="Li J."/>
        </authorList>
    </citation>
    <scope>NUCLEOTIDE SEQUENCE [LARGE SCALE GENOMIC DNA]</scope>
    <source>
        <strain evidence="6">622</strain>
    </source>
</reference>
<evidence type="ECO:0000256" key="2">
    <source>
        <dbReference type="ARBA" id="ARBA00022801"/>
    </source>
</evidence>
<evidence type="ECO:0000313" key="6">
    <source>
        <dbReference type="Proteomes" id="UP000244962"/>
    </source>
</evidence>
<dbReference type="Proteomes" id="UP000244962">
    <property type="component" value="Unassembled WGS sequence"/>
</dbReference>
<comment type="caution">
    <text evidence="5">The sequence shown here is derived from an EMBL/GenBank/DDBJ whole genome shotgun (WGS) entry which is preliminary data.</text>
</comment>
<name>A0A2U1TF64_9MICO</name>
<dbReference type="InterPro" id="IPR012338">
    <property type="entry name" value="Beta-lactam/transpept-like"/>
</dbReference>
<dbReference type="SUPFAM" id="SSF56601">
    <property type="entry name" value="beta-lactamase/transpeptidase-like"/>
    <property type="match status" value="1"/>
</dbReference>
<feature type="region of interest" description="Disordered" evidence="3">
    <location>
        <begin position="1"/>
        <end position="62"/>
    </location>
</feature>
<dbReference type="PANTHER" id="PTHR30023">
    <property type="entry name" value="D-ALANYL-D-ALANINE CARBOXYPEPTIDASE"/>
    <property type="match status" value="1"/>
</dbReference>
<keyword evidence="5" id="KW-0645">Protease</keyword>
<evidence type="ECO:0000256" key="3">
    <source>
        <dbReference type="SAM" id="MobiDB-lite"/>
    </source>
</evidence>
<evidence type="ECO:0000256" key="4">
    <source>
        <dbReference type="SAM" id="Phobius"/>
    </source>
</evidence>
<keyword evidence="4" id="KW-0812">Transmembrane</keyword>
<dbReference type="EMBL" id="QEFB01000004">
    <property type="protein sequence ID" value="PWC07537.1"/>
    <property type="molecule type" value="Genomic_DNA"/>
</dbReference>
<gene>
    <name evidence="5" type="ORF">DF223_05680</name>
</gene>
<keyword evidence="4" id="KW-1133">Transmembrane helix</keyword>
<keyword evidence="2" id="KW-0378">Hydrolase</keyword>
<dbReference type="PRINTS" id="PR00922">
    <property type="entry name" value="DADACBPTASE3"/>
</dbReference>